<dbReference type="SUPFAM" id="SSF52540">
    <property type="entry name" value="P-loop containing nucleoside triphosphate hydrolases"/>
    <property type="match status" value="1"/>
</dbReference>
<feature type="binding site" evidence="3">
    <location>
        <position position="64"/>
    </location>
    <ligand>
        <name>substrate</name>
    </ligand>
</feature>
<feature type="active site" description="Proton acceptor" evidence="2">
    <location>
        <position position="89"/>
    </location>
</feature>
<feature type="binding site" evidence="3">
    <location>
        <position position="158"/>
    </location>
    <ligand>
        <name>substrate</name>
    </ligand>
</feature>
<dbReference type="InterPro" id="IPR027417">
    <property type="entry name" value="P-loop_NTPase"/>
</dbReference>
<feature type="domain" description="Deoxynucleoside kinase" evidence="5">
    <location>
        <begin position="1"/>
        <end position="179"/>
    </location>
</feature>
<accession>D8UII5</accession>
<gene>
    <name evidence="6" type="ORF">VOLCADRAFT_33236</name>
</gene>
<feature type="binding site" evidence="3">
    <location>
        <position position="90"/>
    </location>
    <ligand>
        <name>substrate</name>
    </ligand>
</feature>
<dbReference type="InterPro" id="IPR002624">
    <property type="entry name" value="DCK/DGK"/>
</dbReference>
<evidence type="ECO:0000313" key="6">
    <source>
        <dbReference type="EMBL" id="EFJ40458.1"/>
    </source>
</evidence>
<dbReference type="eggNOG" id="KOG4235">
    <property type="taxonomic scope" value="Eukaryota"/>
</dbReference>
<dbReference type="CDD" id="cd01673">
    <property type="entry name" value="dNK"/>
    <property type="match status" value="1"/>
</dbReference>
<evidence type="ECO:0000259" key="5">
    <source>
        <dbReference type="Pfam" id="PF01712"/>
    </source>
</evidence>
<keyword evidence="7" id="KW-1185">Reference proteome</keyword>
<evidence type="ECO:0000256" key="1">
    <source>
        <dbReference type="ARBA" id="ARBA00007420"/>
    </source>
</evidence>
<feature type="binding site" evidence="3">
    <location>
        <position position="95"/>
    </location>
    <ligand>
        <name>substrate</name>
    </ligand>
</feature>
<dbReference type="KEGG" id="vcn:VOLCADRAFT_33236"/>
<dbReference type="PANTHER" id="PTHR10513">
    <property type="entry name" value="DEOXYNUCLEOSIDE KINASE"/>
    <property type="match status" value="1"/>
</dbReference>
<feature type="non-terminal residue" evidence="6">
    <location>
        <position position="183"/>
    </location>
</feature>
<comment type="similarity">
    <text evidence="1">Belongs to the DCK/DGK family.</text>
</comment>
<dbReference type="GO" id="GO:0005524">
    <property type="term" value="F:ATP binding"/>
    <property type="evidence" value="ECO:0007669"/>
    <property type="project" value="UniProtKB-KW"/>
</dbReference>
<dbReference type="STRING" id="3068.D8UII5"/>
<dbReference type="Pfam" id="PF01712">
    <property type="entry name" value="dNK"/>
    <property type="match status" value="1"/>
</dbReference>
<dbReference type="PIRSF" id="PIRSF000705">
    <property type="entry name" value="DNK"/>
    <property type="match status" value="1"/>
</dbReference>
<dbReference type="GeneID" id="9627917"/>
<evidence type="ECO:0000256" key="3">
    <source>
        <dbReference type="PIRSR" id="PIRSR000705-2"/>
    </source>
</evidence>
<feature type="binding site" evidence="3">
    <location>
        <position position="33"/>
    </location>
    <ligand>
        <name>substrate</name>
    </ligand>
</feature>
<organism evidence="7">
    <name type="scientific">Volvox carteri f. nagariensis</name>
    <dbReference type="NCBI Taxonomy" id="3068"/>
    <lineage>
        <taxon>Eukaryota</taxon>
        <taxon>Viridiplantae</taxon>
        <taxon>Chlorophyta</taxon>
        <taxon>core chlorophytes</taxon>
        <taxon>Chlorophyceae</taxon>
        <taxon>CS clade</taxon>
        <taxon>Chlamydomonadales</taxon>
        <taxon>Volvocaceae</taxon>
        <taxon>Volvox</taxon>
    </lineage>
</organism>
<dbReference type="Proteomes" id="UP000001058">
    <property type="component" value="Unassembled WGS sequence"/>
</dbReference>
<dbReference type="InterPro" id="IPR050566">
    <property type="entry name" value="Deoxyribonucleoside_kinase"/>
</dbReference>
<evidence type="ECO:0000313" key="7">
    <source>
        <dbReference type="Proteomes" id="UP000001058"/>
    </source>
</evidence>
<keyword evidence="4" id="KW-0547">Nucleotide-binding</keyword>
<proteinExistence type="inferred from homology"/>
<dbReference type="PANTHER" id="PTHR10513:SF35">
    <property type="entry name" value="DEOXYADENOSINE KINASE"/>
    <property type="match status" value="1"/>
</dbReference>
<feature type="binding site" evidence="4">
    <location>
        <begin position="149"/>
        <end position="153"/>
    </location>
    <ligand>
        <name>ATP</name>
        <dbReference type="ChEBI" id="CHEBI:30616"/>
    </ligand>
</feature>
<dbReference type="GO" id="GO:0005737">
    <property type="term" value="C:cytoplasm"/>
    <property type="evidence" value="ECO:0007669"/>
    <property type="project" value="TreeGrafter"/>
</dbReference>
<name>D8UII5_VOLCA</name>
<dbReference type="InParanoid" id="D8UII5"/>
<feature type="non-terminal residue" evidence="6">
    <location>
        <position position="1"/>
    </location>
</feature>
<evidence type="ECO:0000256" key="4">
    <source>
        <dbReference type="PIRSR" id="PIRSR000705-3"/>
    </source>
</evidence>
<evidence type="ECO:0000256" key="2">
    <source>
        <dbReference type="PIRSR" id="PIRSR000705-1"/>
    </source>
</evidence>
<feature type="binding site" evidence="3">
    <location>
        <position position="53"/>
    </location>
    <ligand>
        <name>substrate</name>
    </ligand>
</feature>
<dbReference type="EMBL" id="GL378415">
    <property type="protein sequence ID" value="EFJ40458.1"/>
    <property type="molecule type" value="Genomic_DNA"/>
</dbReference>
<dbReference type="RefSeq" id="XP_002958458.1">
    <property type="nucleotide sequence ID" value="XM_002958412.1"/>
</dbReference>
<dbReference type="InterPro" id="IPR031314">
    <property type="entry name" value="DNK_dom"/>
</dbReference>
<dbReference type="GO" id="GO:0019136">
    <property type="term" value="F:deoxynucleoside kinase activity"/>
    <property type="evidence" value="ECO:0007669"/>
    <property type="project" value="InterPro"/>
</dbReference>
<protein>
    <recommendedName>
        <fullName evidence="5">Deoxynucleoside kinase domain-containing protein</fullName>
    </recommendedName>
</protein>
<dbReference type="OrthoDB" id="567086at2759"/>
<reference evidence="6 7" key="1">
    <citation type="journal article" date="2010" name="Science">
        <title>Genomic analysis of organismal complexity in the multicellular green alga Volvox carteri.</title>
        <authorList>
            <person name="Prochnik S.E."/>
            <person name="Umen J."/>
            <person name="Nedelcu A.M."/>
            <person name="Hallmann A."/>
            <person name="Miller S.M."/>
            <person name="Nishii I."/>
            <person name="Ferris P."/>
            <person name="Kuo A."/>
            <person name="Mitros T."/>
            <person name="Fritz-Laylin L.K."/>
            <person name="Hellsten U."/>
            <person name="Chapman J."/>
            <person name="Simakov O."/>
            <person name="Rensing S.A."/>
            <person name="Terry A."/>
            <person name="Pangilinan J."/>
            <person name="Kapitonov V."/>
            <person name="Jurka J."/>
            <person name="Salamov A."/>
            <person name="Shapiro H."/>
            <person name="Schmutz J."/>
            <person name="Grimwood J."/>
            <person name="Lindquist E."/>
            <person name="Lucas S."/>
            <person name="Grigoriev I.V."/>
            <person name="Schmitt R."/>
            <person name="Kirk D."/>
            <person name="Rokhsar D.S."/>
        </authorList>
    </citation>
    <scope>NUCLEOTIDE SEQUENCE [LARGE SCALE GENOMIC DNA]</scope>
    <source>
        <strain evidence="7">f. Nagariensis / Eve</strain>
    </source>
</reference>
<keyword evidence="4" id="KW-0067">ATP-binding</keyword>
<dbReference type="Gene3D" id="3.40.50.300">
    <property type="entry name" value="P-loop containing nucleotide triphosphate hydrolases"/>
    <property type="match status" value="1"/>
</dbReference>
<feature type="binding site" evidence="4">
    <location>
        <begin position="5"/>
        <end position="13"/>
    </location>
    <ligand>
        <name>ATP</name>
        <dbReference type="ChEBI" id="CHEBI:30616"/>
    </ligand>
</feature>
<sequence>LSVEGNISAGKSTFLSILNRHLLTDKGFSFVKEPIEKWQSVGGSSVNLLDLFYRDPARMAYTFQNFVFLTRVLQERETYGNASKARLLERSVFSDRMVFVRAVHASLDLADHELAIYDAWFGPILASLPTLVPNGLIYLRASPNTCMARLRKRARSEEGGIPLDYLKVLHNNHEDWLLHAATR</sequence>
<dbReference type="AlphaFoldDB" id="D8UII5"/>